<accession>A0A6C1E1Y7</accession>
<dbReference type="InterPro" id="IPR036291">
    <property type="entry name" value="NAD(P)-bd_dom_sf"/>
</dbReference>
<protein>
    <submittedName>
        <fullName evidence="1">Oxidoreductase-like protein srl4</fullName>
    </submittedName>
</protein>
<dbReference type="EMBL" id="CP048997">
    <property type="protein sequence ID" value="QID82940.1"/>
    <property type="molecule type" value="Genomic_DNA"/>
</dbReference>
<sequence>MKETIYKVLVSFYQYVGLGKKFHPSHDTVLIIGGSSNELGIELCETFIEDYHTKVINIDTIDSINGKNARRSEKLYTFISCKDFSDIKCLEESMLYLQNLEIIPTVLINNMQEGIESTLLKEDKFLRLDEESLNEFEKIVRYNLQSVILITKFCLSNIFPKVQAEAQEKAKGFYIVNISSVLTLKPCKSGTHFITSKCGINSFHDGITSELKLKDSNLNVKTLIAYLPSFESEARWKRLSPSISKHLVHCLLEGRYGDTILESKRSIGDILLITGFKSSFT</sequence>
<keyword evidence="2" id="KW-1185">Reference proteome</keyword>
<dbReference type="AlphaFoldDB" id="A0A6C1E1Y7"/>
<dbReference type="OrthoDB" id="10253736at2759"/>
<dbReference type="GO" id="GO:0016616">
    <property type="term" value="F:oxidoreductase activity, acting on the CH-OH group of donors, NAD or NADP as acceptor"/>
    <property type="evidence" value="ECO:0007669"/>
    <property type="project" value="TreeGrafter"/>
</dbReference>
<dbReference type="PANTHER" id="PTHR24322:SF744">
    <property type="entry name" value="OXIDOREDUCTASE-LIKE PROTEIN SRL4"/>
    <property type="match status" value="1"/>
</dbReference>
<evidence type="ECO:0000313" key="2">
    <source>
        <dbReference type="Proteomes" id="UP000501346"/>
    </source>
</evidence>
<gene>
    <name evidence="1" type="primary">SRL4_1</name>
    <name evidence="1" type="ORF">GRS66_005374</name>
</gene>
<reference evidence="1 2" key="1">
    <citation type="journal article" date="2019" name="BMC Genomics">
        <title>Chromosome level assembly and comparative genome analysis confirm lager-brewing yeasts originated from a single hybridization.</title>
        <authorList>
            <person name="Salazar A.N."/>
            <person name="Gorter de Vries A.R."/>
            <person name="van den Broek M."/>
            <person name="Brouwers N."/>
            <person name="de la Torre Cortes P."/>
            <person name="Kuijpers N.G.A."/>
            <person name="Daran J.G."/>
            <person name="Abeel T."/>
        </authorList>
    </citation>
    <scope>NUCLEOTIDE SEQUENCE [LARGE SCALE GENOMIC DNA]</scope>
    <source>
        <strain evidence="1 2">CBS 1483</strain>
    </source>
</reference>
<organism evidence="1 2">
    <name type="scientific">Saccharomyces pastorianus</name>
    <name type="common">Lager yeast</name>
    <name type="synonym">Saccharomyces cerevisiae x Saccharomyces eubayanus</name>
    <dbReference type="NCBI Taxonomy" id="27292"/>
    <lineage>
        <taxon>Eukaryota</taxon>
        <taxon>Fungi</taxon>
        <taxon>Dikarya</taxon>
        <taxon>Ascomycota</taxon>
        <taxon>Saccharomycotina</taxon>
        <taxon>Saccharomycetes</taxon>
        <taxon>Saccharomycetales</taxon>
        <taxon>Saccharomycetaceae</taxon>
        <taxon>Saccharomyces</taxon>
    </lineage>
</organism>
<dbReference type="FunFam" id="3.40.50.720:FF:000765">
    <property type="entry name" value="YPL033C-like protein"/>
    <property type="match status" value="1"/>
</dbReference>
<dbReference type="Gene3D" id="3.40.50.720">
    <property type="entry name" value="NAD(P)-binding Rossmann-like Domain"/>
    <property type="match status" value="1"/>
</dbReference>
<dbReference type="PANTHER" id="PTHR24322">
    <property type="entry name" value="PKSB"/>
    <property type="match status" value="1"/>
</dbReference>
<dbReference type="InterPro" id="IPR002347">
    <property type="entry name" value="SDR_fam"/>
</dbReference>
<dbReference type="Proteomes" id="UP000501346">
    <property type="component" value="Chromosome ScXVI"/>
</dbReference>
<dbReference type="SUPFAM" id="SSF51735">
    <property type="entry name" value="NAD(P)-binding Rossmann-fold domains"/>
    <property type="match status" value="1"/>
</dbReference>
<dbReference type="Pfam" id="PF00106">
    <property type="entry name" value="adh_short"/>
    <property type="match status" value="1"/>
</dbReference>
<name>A0A6C1E1Y7_SACPS</name>
<evidence type="ECO:0000313" key="1">
    <source>
        <dbReference type="EMBL" id="QID82940.1"/>
    </source>
</evidence>
<proteinExistence type="predicted"/>